<sequence>MEVRLPKIGRESGGYDCYLLLQYDPKTAVMKPNENHSRRPLCNQYMDQGGECGCGA</sequence>
<keyword evidence="2" id="KW-1185">Reference proteome</keyword>
<dbReference type="Proteomes" id="UP000250235">
    <property type="component" value="Unassembled WGS sequence"/>
</dbReference>
<organism evidence="1 2">
    <name type="scientific">Dorcoceras hygrometricum</name>
    <dbReference type="NCBI Taxonomy" id="472368"/>
    <lineage>
        <taxon>Eukaryota</taxon>
        <taxon>Viridiplantae</taxon>
        <taxon>Streptophyta</taxon>
        <taxon>Embryophyta</taxon>
        <taxon>Tracheophyta</taxon>
        <taxon>Spermatophyta</taxon>
        <taxon>Magnoliopsida</taxon>
        <taxon>eudicotyledons</taxon>
        <taxon>Gunneridae</taxon>
        <taxon>Pentapetalae</taxon>
        <taxon>asterids</taxon>
        <taxon>lamiids</taxon>
        <taxon>Lamiales</taxon>
        <taxon>Gesneriaceae</taxon>
        <taxon>Didymocarpoideae</taxon>
        <taxon>Trichosporeae</taxon>
        <taxon>Loxocarpinae</taxon>
        <taxon>Dorcoceras</taxon>
    </lineage>
</organism>
<gene>
    <name evidence="1" type="ORF">F511_10433</name>
</gene>
<dbReference type="AlphaFoldDB" id="A0A2Z7C742"/>
<evidence type="ECO:0000313" key="1">
    <source>
        <dbReference type="EMBL" id="KZV42725.1"/>
    </source>
</evidence>
<proteinExistence type="predicted"/>
<reference evidence="1 2" key="1">
    <citation type="journal article" date="2015" name="Proc. Natl. Acad. Sci. U.S.A.">
        <title>The resurrection genome of Boea hygrometrica: A blueprint for survival of dehydration.</title>
        <authorList>
            <person name="Xiao L."/>
            <person name="Yang G."/>
            <person name="Zhang L."/>
            <person name="Yang X."/>
            <person name="Zhao S."/>
            <person name="Ji Z."/>
            <person name="Zhou Q."/>
            <person name="Hu M."/>
            <person name="Wang Y."/>
            <person name="Chen M."/>
            <person name="Xu Y."/>
            <person name="Jin H."/>
            <person name="Xiao X."/>
            <person name="Hu G."/>
            <person name="Bao F."/>
            <person name="Hu Y."/>
            <person name="Wan P."/>
            <person name="Li L."/>
            <person name="Deng X."/>
            <person name="Kuang T."/>
            <person name="Xiang C."/>
            <person name="Zhu J.K."/>
            <person name="Oliver M.J."/>
            <person name="He Y."/>
        </authorList>
    </citation>
    <scope>NUCLEOTIDE SEQUENCE [LARGE SCALE GENOMIC DNA]</scope>
    <source>
        <strain evidence="2">cv. XS01</strain>
    </source>
</reference>
<protein>
    <submittedName>
        <fullName evidence="1">Uncharacterized protein</fullName>
    </submittedName>
</protein>
<accession>A0A2Z7C742</accession>
<dbReference type="EMBL" id="KQ998965">
    <property type="protein sequence ID" value="KZV42725.1"/>
    <property type="molecule type" value="Genomic_DNA"/>
</dbReference>
<name>A0A2Z7C742_9LAMI</name>
<evidence type="ECO:0000313" key="2">
    <source>
        <dbReference type="Proteomes" id="UP000250235"/>
    </source>
</evidence>